<dbReference type="GO" id="GO:0140673">
    <property type="term" value="P:transcription elongation-coupled chromatin remodeling"/>
    <property type="evidence" value="ECO:0007669"/>
    <property type="project" value="InterPro"/>
</dbReference>
<dbReference type="SUPFAM" id="SSF47781">
    <property type="entry name" value="RuvA domain 2-like"/>
    <property type="match status" value="1"/>
</dbReference>
<dbReference type="InterPro" id="IPR035420">
    <property type="entry name" value="Spt6_SH2"/>
</dbReference>
<dbReference type="Gene3D" id="2.40.50.140">
    <property type="entry name" value="Nucleic acid-binding proteins"/>
    <property type="match status" value="1"/>
</dbReference>
<protein>
    <recommendedName>
        <fullName evidence="6">S1 motif domain-containing protein</fullName>
    </recommendedName>
</protein>
<proteinExistence type="inferred from homology"/>
<dbReference type="PROSITE" id="PS50126">
    <property type="entry name" value="S1"/>
    <property type="match status" value="1"/>
</dbReference>
<feature type="domain" description="S1 motif" evidence="6">
    <location>
        <begin position="1495"/>
        <end position="1564"/>
    </location>
</feature>
<dbReference type="SMART" id="SM01182">
    <property type="entry name" value="EF-1_beta_acid"/>
    <property type="match status" value="5"/>
</dbReference>
<dbReference type="InterPro" id="IPR023323">
    <property type="entry name" value="Tex-like_dom_sf"/>
</dbReference>
<dbReference type="Gene3D" id="3.30.505.10">
    <property type="entry name" value="SH2 domain"/>
    <property type="match status" value="2"/>
</dbReference>
<feature type="compositionally biased region" description="Basic and acidic residues" evidence="5">
    <location>
        <begin position="576"/>
        <end position="586"/>
    </location>
</feature>
<dbReference type="SMART" id="SM00316">
    <property type="entry name" value="S1"/>
    <property type="match status" value="1"/>
</dbReference>
<dbReference type="Pfam" id="PF14635">
    <property type="entry name" value="HHH_7"/>
    <property type="match status" value="1"/>
</dbReference>
<feature type="region of interest" description="Disordered" evidence="5">
    <location>
        <begin position="1820"/>
        <end position="1931"/>
    </location>
</feature>
<dbReference type="Gene3D" id="1.10.10.2740">
    <property type="entry name" value="Spt6, Death-like domain"/>
    <property type="match status" value="2"/>
</dbReference>
<dbReference type="PANTHER" id="PTHR10145:SF6">
    <property type="entry name" value="TRANSCRIPTION ELONGATION FACTOR SPT6"/>
    <property type="match status" value="1"/>
</dbReference>
<evidence type="ECO:0000256" key="2">
    <source>
        <dbReference type="ARBA" id="ARBA00009253"/>
    </source>
</evidence>
<dbReference type="InterPro" id="IPR012340">
    <property type="entry name" value="NA-bd_OB-fold"/>
</dbReference>
<evidence type="ECO:0000256" key="4">
    <source>
        <dbReference type="ARBA" id="ARBA00023242"/>
    </source>
</evidence>
<dbReference type="InterPro" id="IPR042066">
    <property type="entry name" value="Spt6_death-like"/>
</dbReference>
<keyword evidence="3" id="KW-0804">Transcription</keyword>
<dbReference type="PANTHER" id="PTHR10145">
    <property type="entry name" value="TRANSCRIPTION ELONGATION FACTOR SPT6"/>
    <property type="match status" value="1"/>
</dbReference>
<feature type="compositionally biased region" description="Basic and acidic residues" evidence="5">
    <location>
        <begin position="91"/>
        <end position="100"/>
    </location>
</feature>
<dbReference type="Gene3D" id="1.10.10.650">
    <property type="entry name" value="RuvA domain 2-like"/>
    <property type="match status" value="1"/>
</dbReference>
<dbReference type="Gene3D" id="3.30.420.140">
    <property type="entry name" value="YqgF/RNase H-like domain"/>
    <property type="match status" value="1"/>
</dbReference>
<feature type="compositionally biased region" description="Acidic residues" evidence="5">
    <location>
        <begin position="53"/>
        <end position="76"/>
    </location>
</feature>
<dbReference type="InterPro" id="IPR037027">
    <property type="entry name" value="YqgF/RNaseH-like_dom_sf"/>
</dbReference>
<evidence type="ECO:0000256" key="3">
    <source>
        <dbReference type="ARBA" id="ARBA00023163"/>
    </source>
</evidence>
<dbReference type="InterPro" id="IPR023319">
    <property type="entry name" value="Tex-like_HTH_dom_sf"/>
</dbReference>
<feature type="compositionally biased region" description="Basic and acidic residues" evidence="5">
    <location>
        <begin position="540"/>
        <end position="550"/>
    </location>
</feature>
<gene>
    <name evidence="7" type="ORF">CYCCA115_LOCUS9803</name>
</gene>
<feature type="compositionally biased region" description="Acidic residues" evidence="5">
    <location>
        <begin position="289"/>
        <end position="307"/>
    </location>
</feature>
<evidence type="ECO:0000259" key="6">
    <source>
        <dbReference type="PROSITE" id="PS50126"/>
    </source>
</evidence>
<dbReference type="SUPFAM" id="SSF50249">
    <property type="entry name" value="Nucleic acid-binding proteins"/>
    <property type="match status" value="1"/>
</dbReference>
<comment type="similarity">
    <text evidence="2">Belongs to the SPT6 family.</text>
</comment>
<feature type="compositionally biased region" description="Low complexity" evidence="5">
    <location>
        <begin position="187"/>
        <end position="197"/>
    </location>
</feature>
<name>A0AAD2FKS5_9STRA</name>
<organism evidence="7 8">
    <name type="scientific">Cylindrotheca closterium</name>
    <dbReference type="NCBI Taxonomy" id="2856"/>
    <lineage>
        <taxon>Eukaryota</taxon>
        <taxon>Sar</taxon>
        <taxon>Stramenopiles</taxon>
        <taxon>Ochrophyta</taxon>
        <taxon>Bacillariophyta</taxon>
        <taxon>Bacillariophyceae</taxon>
        <taxon>Bacillariophycidae</taxon>
        <taxon>Bacillariales</taxon>
        <taxon>Bacillariaceae</taxon>
        <taxon>Cylindrotheca</taxon>
    </lineage>
</organism>
<feature type="compositionally biased region" description="Basic and acidic residues" evidence="5">
    <location>
        <begin position="145"/>
        <end position="177"/>
    </location>
</feature>
<dbReference type="Gene3D" id="1.10.150.850">
    <property type="entry name" value="Spt6, helix-hairpin-helix domain"/>
    <property type="match status" value="1"/>
</dbReference>
<feature type="compositionally biased region" description="Acidic residues" evidence="5">
    <location>
        <begin position="1"/>
        <end position="23"/>
    </location>
</feature>
<comment type="caution">
    <text evidence="7">The sequence shown here is derived from an EMBL/GenBank/DDBJ whole genome shotgun (WGS) entry which is preliminary data.</text>
</comment>
<dbReference type="CDD" id="cd09928">
    <property type="entry name" value="SH2_Cterm_SPT6_like"/>
    <property type="match status" value="1"/>
</dbReference>
<comment type="subcellular location">
    <subcellularLocation>
        <location evidence="1">Nucleus</location>
    </subcellularLocation>
</comment>
<dbReference type="InterPro" id="IPR035019">
    <property type="entry name" value="Spt6_SH2_N"/>
</dbReference>
<feature type="compositionally biased region" description="Basic and acidic residues" evidence="5">
    <location>
        <begin position="320"/>
        <end position="337"/>
    </location>
</feature>
<dbReference type="GO" id="GO:0003676">
    <property type="term" value="F:nucleic acid binding"/>
    <property type="evidence" value="ECO:0007669"/>
    <property type="project" value="InterPro"/>
</dbReference>
<dbReference type="Proteomes" id="UP001295423">
    <property type="component" value="Unassembled WGS sequence"/>
</dbReference>
<feature type="compositionally biased region" description="Basic residues" evidence="5">
    <location>
        <begin position="338"/>
        <end position="352"/>
    </location>
</feature>
<keyword evidence="4" id="KW-0539">Nucleus</keyword>
<feature type="compositionally biased region" description="Acidic residues" evidence="5">
    <location>
        <begin position="551"/>
        <end position="575"/>
    </location>
</feature>
<evidence type="ECO:0000313" key="7">
    <source>
        <dbReference type="EMBL" id="CAJ1945658.1"/>
    </source>
</evidence>
<dbReference type="GO" id="GO:0034728">
    <property type="term" value="P:nucleosome organization"/>
    <property type="evidence" value="ECO:0007669"/>
    <property type="project" value="TreeGrafter"/>
</dbReference>
<feature type="compositionally biased region" description="Basic and acidic residues" evidence="5">
    <location>
        <begin position="275"/>
        <end position="284"/>
    </location>
</feature>
<dbReference type="SUPFAM" id="SSF158832">
    <property type="entry name" value="Tex N-terminal region-like"/>
    <property type="match status" value="1"/>
</dbReference>
<feature type="compositionally biased region" description="Polar residues" evidence="5">
    <location>
        <begin position="1824"/>
        <end position="1843"/>
    </location>
</feature>
<dbReference type="InterPro" id="IPR017072">
    <property type="entry name" value="TF_Spt6"/>
</dbReference>
<evidence type="ECO:0000256" key="5">
    <source>
        <dbReference type="SAM" id="MobiDB-lite"/>
    </source>
</evidence>
<feature type="region of interest" description="Disordered" evidence="5">
    <location>
        <begin position="1"/>
        <end position="245"/>
    </location>
</feature>
<dbReference type="InterPro" id="IPR032706">
    <property type="entry name" value="Spt6_HHH"/>
</dbReference>
<dbReference type="EMBL" id="CAKOGP040001446">
    <property type="protein sequence ID" value="CAJ1945658.1"/>
    <property type="molecule type" value="Genomic_DNA"/>
</dbReference>
<dbReference type="CDD" id="cd09918">
    <property type="entry name" value="SH2_Nterm_SPT6_like"/>
    <property type="match status" value="1"/>
</dbReference>
<evidence type="ECO:0000256" key="1">
    <source>
        <dbReference type="ARBA" id="ARBA00004123"/>
    </source>
</evidence>
<dbReference type="InterPro" id="IPR036860">
    <property type="entry name" value="SH2_dom_sf"/>
</dbReference>
<feature type="compositionally biased region" description="Acidic residues" evidence="5">
    <location>
        <begin position="101"/>
        <end position="115"/>
    </location>
</feature>
<accession>A0AAD2FKS5</accession>
<feature type="region of interest" description="Disordered" evidence="5">
    <location>
        <begin position="540"/>
        <end position="586"/>
    </location>
</feature>
<dbReference type="Pfam" id="PF00575">
    <property type="entry name" value="S1"/>
    <property type="match status" value="1"/>
</dbReference>
<feature type="compositionally biased region" description="Pro residues" evidence="5">
    <location>
        <begin position="1854"/>
        <end position="1864"/>
    </location>
</feature>
<keyword evidence="8" id="KW-1185">Reference proteome</keyword>
<feature type="compositionally biased region" description="Low complexity" evidence="5">
    <location>
        <begin position="1865"/>
        <end position="1890"/>
    </location>
</feature>
<dbReference type="InterPro" id="IPR012337">
    <property type="entry name" value="RNaseH-like_sf"/>
</dbReference>
<dbReference type="InterPro" id="IPR035018">
    <property type="entry name" value="Spt6_SH2_C"/>
</dbReference>
<dbReference type="InterPro" id="IPR018940">
    <property type="entry name" value="EF-1_beta_acid_region_euk"/>
</dbReference>
<feature type="region of interest" description="Disordered" evidence="5">
    <location>
        <begin position="261"/>
        <end position="352"/>
    </location>
</feature>
<dbReference type="Pfam" id="PF14633">
    <property type="entry name" value="SH2_2"/>
    <property type="match status" value="1"/>
</dbReference>
<dbReference type="GO" id="GO:0008023">
    <property type="term" value="C:transcription elongation factor complex"/>
    <property type="evidence" value="ECO:0007669"/>
    <property type="project" value="TreeGrafter"/>
</dbReference>
<feature type="compositionally biased region" description="Pro residues" evidence="5">
    <location>
        <begin position="1892"/>
        <end position="1931"/>
    </location>
</feature>
<dbReference type="GO" id="GO:0031491">
    <property type="term" value="F:nucleosome binding"/>
    <property type="evidence" value="ECO:0007669"/>
    <property type="project" value="TreeGrafter"/>
</dbReference>
<dbReference type="SUPFAM" id="SSF53098">
    <property type="entry name" value="Ribonuclease H-like"/>
    <property type="match status" value="1"/>
</dbReference>
<dbReference type="GO" id="GO:0042393">
    <property type="term" value="F:histone binding"/>
    <property type="evidence" value="ECO:0007669"/>
    <property type="project" value="TreeGrafter"/>
</dbReference>
<feature type="compositionally biased region" description="Acidic residues" evidence="5">
    <location>
        <begin position="206"/>
        <end position="221"/>
    </location>
</feature>
<dbReference type="InterPro" id="IPR010994">
    <property type="entry name" value="RuvA_2-like"/>
</dbReference>
<reference evidence="7" key="1">
    <citation type="submission" date="2023-08" db="EMBL/GenBank/DDBJ databases">
        <authorList>
            <person name="Audoor S."/>
            <person name="Bilcke G."/>
        </authorList>
    </citation>
    <scope>NUCLEOTIDE SEQUENCE</scope>
</reference>
<sequence length="1931" mass="219039">MSSNHDDDDGLFDENDDSSDEEVAVVRKSSKKRKGNDKSGGEKKKPKQSWIDDAAEESGDEGGDDDDEEDDDENENDYIKDDFVVGEDEVEFKKKQKTGDLEDSDDDDEDDDDDDTGGRKLSKKKRVKKKRNNLELAEEDLDLIAEARGDTERDSKRREREEAARKTVFGRDQDELQKGLFYDSGDDGAAATAAQSKQTKRRMVEQFDEDGMDDFIDDDLNDQSQIMASARSDAYDDEGAGVSEAQLNEASEIFGTDYLEFMANEDQNMDEEEELGGKYRERGVGVDLLDSDESSDEDDDDDDDLFGDDDRGGDSVQASQKREALKLKREKKELARQERRKQKLQQKNAKRKAQLRRAFEPVQLIENFCTDRDDEIRRLDAPERFFDWKSHFHGSPDGGDPTEEEEEEAMWIIGRIPEIASEYFAPTQNMEEMEEREKRVMNSIVQALRLLHVDKLEPAFIKRYREDQVASPAVRENLYRIMDEDDEYNTMVTARTKVGEILESVIRDVDHIEARGAEADFVKKLELDLMNAEEKLEEAAKQESQLKTEIEQLDSTDAVDDDDDDELFGDDDDNDNEAKKEKQETLKKHLSTIQALMEDRAEKVTDVQTKLASAQATSRESMQDQGPAQEVMRKTCRESLWNAEDIVDYLSGLTDMRHAVDLNMYLSLIKEGNDAIRKKEMPMLSQSDKTKDGRKKSRRFDRDFYRTCVSEGLRSICYKFLLPPNRVGIKIEDMSQSQNFDFNKAMPGEQNPSPQNWVAPMLESQSPDEFANDLIGSGELILLSSSGGTDPGDQETSDPLRGCRYVAAMELAHEPRVRRHLRNIYRRYAVLTTRPTKKGNEIIDAFHDYYGLHLIKDKGVKEHFPMDEKEAAEKKAMLGPDECRELDREMKKREHESCLQYLRILKAEHTGHISVHVHLPLKEQFDDWYTHEEQYATRDKQDIGALMEELERVYFPLDGDTEEWNDERRKILTQALIQFLLPRFEGEIRRELKEACMRIGVEAAGENLYNLAMEGPYRPQALMHTENRFLYPTGDLPMVGICCSADPKEPTYLASVTERGAFNDHLAIPGGTRVDSGKNREKVITFLLQSRPAAVLVGTSGGFESRILHRKMNDLISEAMQRWKDKDIQGEDEDDEDYESRRASLDKLRYEDDEDEEWTCNADLIDDNVAQLFGRSVRAKKEFPDHQTNLKIAVSIARYAKDPLGELTYAWSVASDTGNFGAELLYINIHPMQQQLPRTLLLRQYERTLCEVVAAIGVDVNAACSLDHLQGLLSFVPGFGPRKAASLKQSVEQLGETIGSRRFLLEKRLMGPIVYNNAVAFLRIRNVDVDDGHIMNPLDDTRLHPDVYTRHNWAIKIATDALERAEDETRNKERASIKALRDVMDNSAQEVERLFLATKEEWEALYGPTFKVFEWNPKVSVPSDKWRDKVEELDLDAFAGMIEESGHGKWNSHLQMIKWEFRLPYSDPRAPMEPLTGDKLFKLITGESDQSLRPGKEVTGKVMRNGDFGSRVKLEGDIPAFIPLRNLSDEHVETAEDIVSIGMVVTAVITEVKKDHMCVDMSLKMEDFKKKPSAWDRPATLPPLDDHFDWRASHSVEEKKSKEREARLEAQQLSLGHTNVGEDGAPKKRAGRIARRACAHPAFRNSRHDEVDKELKEGGAAMVGEALVRPSSKSSDSLAVHWVVQEGSIKVVEVIEEDKDNDAAIGNILKIKDETYGSIDELLGRYVAPMNDYVEELMSHRKFADMPEDELDEKLRKEKTANPKGIFYNICWMEMHPGYASLRFILSSTTRAHPIGISPNGFVWGTIKYPNLDKLLNDFKKNPRGSSTGKRTASSSGAQSQKPTEPRASRWGSRPPPPSAPPPSWGSQSAAQPAPAQQWGAASATAQGQWDRPPPPAAGYGQPPPPSYGPPPGGPPPYSRPPAPPNYPPGM</sequence>
<dbReference type="CDD" id="cd00164">
    <property type="entry name" value="S1_like"/>
    <property type="match status" value="1"/>
</dbReference>
<dbReference type="InterPro" id="IPR003029">
    <property type="entry name" value="S1_domain"/>
</dbReference>
<evidence type="ECO:0000313" key="8">
    <source>
        <dbReference type="Proteomes" id="UP001295423"/>
    </source>
</evidence>
<dbReference type="Gene3D" id="1.10.3500.10">
    <property type="entry name" value="Tex N-terminal region-like"/>
    <property type="match status" value="1"/>
</dbReference>
<feature type="compositionally biased region" description="Basic residues" evidence="5">
    <location>
        <begin position="120"/>
        <end position="131"/>
    </location>
</feature>